<protein>
    <submittedName>
        <fullName evidence="4">RNaseH</fullName>
    </submittedName>
</protein>
<dbReference type="InterPro" id="IPR051917">
    <property type="entry name" value="Transposase-Integrase"/>
</dbReference>
<dbReference type="EMBL" id="BK032830">
    <property type="protein sequence ID" value="DAF62919.1"/>
    <property type="molecule type" value="Genomic_DNA"/>
</dbReference>
<dbReference type="Gene3D" id="1.10.10.60">
    <property type="entry name" value="Homeodomain-like"/>
    <property type="match status" value="1"/>
</dbReference>
<feature type="domain" description="Integrase catalytic" evidence="3">
    <location>
        <begin position="173"/>
        <end position="345"/>
    </location>
</feature>
<dbReference type="PANTHER" id="PTHR10948">
    <property type="entry name" value="TRANSPOSASE"/>
    <property type="match status" value="1"/>
</dbReference>
<dbReference type="GO" id="GO:0015074">
    <property type="term" value="P:DNA integration"/>
    <property type="evidence" value="ECO:0007669"/>
    <property type="project" value="UniProtKB-KW"/>
</dbReference>
<dbReference type="GO" id="GO:0004803">
    <property type="term" value="F:transposase activity"/>
    <property type="evidence" value="ECO:0007669"/>
    <property type="project" value="TreeGrafter"/>
</dbReference>
<dbReference type="InterPro" id="IPR001584">
    <property type="entry name" value="Integrase_cat-core"/>
</dbReference>
<dbReference type="GO" id="GO:0032196">
    <property type="term" value="P:transposition"/>
    <property type="evidence" value="ECO:0007669"/>
    <property type="project" value="TreeGrafter"/>
</dbReference>
<dbReference type="GO" id="GO:0003676">
    <property type="term" value="F:nucleic acid binding"/>
    <property type="evidence" value="ECO:0007669"/>
    <property type="project" value="InterPro"/>
</dbReference>
<proteinExistence type="predicted"/>
<dbReference type="InterPro" id="IPR053392">
    <property type="entry name" value="Transposase_IS30-like"/>
</dbReference>
<keyword evidence="1" id="KW-0229">DNA integration</keyword>
<dbReference type="InterPro" id="IPR009057">
    <property type="entry name" value="Homeodomain-like_sf"/>
</dbReference>
<keyword evidence="2" id="KW-0233">DNA recombination</keyword>
<dbReference type="GO" id="GO:0006310">
    <property type="term" value="P:DNA recombination"/>
    <property type="evidence" value="ECO:0007669"/>
    <property type="project" value="UniProtKB-KW"/>
</dbReference>
<dbReference type="Pfam" id="PF13936">
    <property type="entry name" value="HTH_38"/>
    <property type="match status" value="1"/>
</dbReference>
<dbReference type="SUPFAM" id="SSF53098">
    <property type="entry name" value="Ribonuclease H-like"/>
    <property type="match status" value="1"/>
</dbReference>
<evidence type="ECO:0000256" key="2">
    <source>
        <dbReference type="ARBA" id="ARBA00023172"/>
    </source>
</evidence>
<dbReference type="InterPro" id="IPR025246">
    <property type="entry name" value="IS30-like_HTH"/>
</dbReference>
<sequence length="355" mass="41007">MSSEKGRRFSHLRWKDRLKIERMLKEGKKPSEIAAALRVHNSTIYREIKRGKTVQRTSMLVDREVYCPDVAENKYRENLTVKGPALKLGRDFALAAYIEDKIANERYSPEAVLLKIKEDGLRFDVTVSKWTLYSYITKGVFLGVTNKNLPRGKRKRTGYRKIRAAHLPKGDSIEERPQEVAARMIPGDWEMDTVASCKKDRARLLVLTERKFRREIIIKMPDGTTQSVVRSLDGLERKLGSRMFRRIFRTITVDNGSEFADCEGMERSGLTKIPRTHVYYCHPYSAFERGSNENANILIRRWLPKGTKLSLVSRQKIKEIENWMNNYPRRVLGGRCANAAVEEWTAEAGIELPNL</sequence>
<dbReference type="InterPro" id="IPR036397">
    <property type="entry name" value="RNaseH_sf"/>
</dbReference>
<organism evidence="4">
    <name type="scientific">Caudovirales sp. ctu3532</name>
    <dbReference type="NCBI Taxonomy" id="2827639"/>
    <lineage>
        <taxon>Viruses</taxon>
        <taxon>Duplodnaviria</taxon>
        <taxon>Heunggongvirae</taxon>
        <taxon>Uroviricota</taxon>
        <taxon>Caudoviricetes</taxon>
    </lineage>
</organism>
<accession>A0A8S5TIV5</accession>
<dbReference type="PROSITE" id="PS50994">
    <property type="entry name" value="INTEGRASE"/>
    <property type="match status" value="1"/>
</dbReference>
<dbReference type="InterPro" id="IPR012337">
    <property type="entry name" value="RNaseH-like_sf"/>
</dbReference>
<evidence type="ECO:0000259" key="3">
    <source>
        <dbReference type="PROSITE" id="PS50994"/>
    </source>
</evidence>
<dbReference type="SUPFAM" id="SSF46689">
    <property type="entry name" value="Homeodomain-like"/>
    <property type="match status" value="1"/>
</dbReference>
<dbReference type="NCBIfam" id="NF033563">
    <property type="entry name" value="transpos_IS30"/>
    <property type="match status" value="1"/>
</dbReference>
<evidence type="ECO:0000256" key="1">
    <source>
        <dbReference type="ARBA" id="ARBA00022908"/>
    </source>
</evidence>
<reference evidence="4" key="1">
    <citation type="journal article" date="2021" name="Proc. Natl. Acad. Sci. U.S.A.">
        <title>A Catalog of Tens of Thousands of Viruses from Human Metagenomes Reveals Hidden Associations with Chronic Diseases.</title>
        <authorList>
            <person name="Tisza M.J."/>
            <person name="Buck C.B."/>
        </authorList>
    </citation>
    <scope>NUCLEOTIDE SEQUENCE</scope>
    <source>
        <strain evidence="4">Ctu3532</strain>
    </source>
</reference>
<evidence type="ECO:0000313" key="4">
    <source>
        <dbReference type="EMBL" id="DAF62919.1"/>
    </source>
</evidence>
<dbReference type="PANTHER" id="PTHR10948:SF23">
    <property type="entry name" value="TRANSPOSASE INSI FOR INSERTION SEQUENCE ELEMENT IS30A-RELATED"/>
    <property type="match status" value="1"/>
</dbReference>
<dbReference type="Gene3D" id="3.30.420.10">
    <property type="entry name" value="Ribonuclease H-like superfamily/Ribonuclease H"/>
    <property type="match status" value="1"/>
</dbReference>
<name>A0A8S5TIV5_9CAUD</name>